<gene>
    <name evidence="2" type="ORF">ESZ91_11105</name>
</gene>
<keyword evidence="3" id="KW-1185">Reference proteome</keyword>
<name>A0A4Q2K753_9FIRM</name>
<dbReference type="AlphaFoldDB" id="A0A4Q2K753"/>
<organism evidence="2 3">
    <name type="scientific">Candidatus Borkfalkia ceftriaxoniphila</name>
    <dbReference type="NCBI Taxonomy" id="2508949"/>
    <lineage>
        <taxon>Bacteria</taxon>
        <taxon>Bacillati</taxon>
        <taxon>Bacillota</taxon>
        <taxon>Clostridia</taxon>
        <taxon>Christensenellales</taxon>
        <taxon>Christensenellaceae</taxon>
        <taxon>Candidatus Borkfalkia</taxon>
    </lineage>
</organism>
<dbReference type="PROSITE" id="PS50980">
    <property type="entry name" value="COA_CT_NTER"/>
    <property type="match status" value="1"/>
</dbReference>
<dbReference type="SUPFAM" id="SSF52096">
    <property type="entry name" value="ClpP/crotonase"/>
    <property type="match status" value="2"/>
</dbReference>
<evidence type="ECO:0000313" key="2">
    <source>
        <dbReference type="EMBL" id="RXZ57893.1"/>
    </source>
</evidence>
<protein>
    <recommendedName>
        <fullName evidence="1">CoA carboxyltransferase N-terminal domain-containing protein</fullName>
    </recommendedName>
</protein>
<sequence>MDKIKLLQTRRSKVLEAGSEIRKTISELVDADSFVELSGYSFSKNEFYGEDAEGEGVVTGFATVEGYPVYVAAQNIKVMSGGVSKANCEKILKCLTLAEKNSTPVVYILNSLGVQVGEGVTVLEGLASVLAKSARLHGVVPQFTIVKGEVYGQAALFTANADFNFFLKEGVLAANSPLVISAKSGKNLPKEEVGGAKALDKTNLVSFTAENMAEIRSKIFKIIDLLPDYNSVVVENGADLNRANAKLNQQCSSDELVKAVFDAESFVEVGNAYSPEVKCILGRVGGVSVAAVVFDGEEGTELDQYNMAKINWFLEFAAYYSLPFISFADTLSVAANTCVNNSLVLKQISKFMENFELLENAKISVVYKKAVGMGYTLFAAKSMGYDYTLAFANAKIALFDSVAGAEIELAADGRTREKLAEKYADENSDPVNAAKDGYIDDIIEPQFVKQYLIAALQMLLK</sequence>
<dbReference type="PANTHER" id="PTHR43842:SF2">
    <property type="entry name" value="PROPIONYL-COA CARBOXYLASE BETA CHAIN, MITOCHONDRIAL"/>
    <property type="match status" value="1"/>
</dbReference>
<dbReference type="EMBL" id="SDOZ01000005">
    <property type="protein sequence ID" value="RXZ57893.1"/>
    <property type="molecule type" value="Genomic_DNA"/>
</dbReference>
<dbReference type="Proteomes" id="UP000291269">
    <property type="component" value="Unassembled WGS sequence"/>
</dbReference>
<proteinExistence type="predicted"/>
<dbReference type="OrthoDB" id="9803706at2"/>
<dbReference type="InterPro" id="IPR051047">
    <property type="entry name" value="AccD/PCCB"/>
</dbReference>
<dbReference type="Pfam" id="PF01039">
    <property type="entry name" value="Carboxyl_trans"/>
    <property type="match status" value="1"/>
</dbReference>
<dbReference type="Gene3D" id="3.90.226.10">
    <property type="entry name" value="2-enoyl-CoA Hydratase, Chain A, domain 1"/>
    <property type="match status" value="2"/>
</dbReference>
<feature type="domain" description="CoA carboxyltransferase N-terminal" evidence="1">
    <location>
        <begin position="1"/>
        <end position="238"/>
    </location>
</feature>
<dbReference type="InterPro" id="IPR034733">
    <property type="entry name" value="AcCoA_carboxyl_beta"/>
</dbReference>
<dbReference type="PANTHER" id="PTHR43842">
    <property type="entry name" value="PROPIONYL-COA CARBOXYLASE BETA CHAIN"/>
    <property type="match status" value="1"/>
</dbReference>
<dbReference type="InterPro" id="IPR029045">
    <property type="entry name" value="ClpP/crotonase-like_dom_sf"/>
</dbReference>
<accession>A0A4Q2K753</accession>
<dbReference type="GO" id="GO:0004658">
    <property type="term" value="F:propionyl-CoA carboxylase activity"/>
    <property type="evidence" value="ECO:0007669"/>
    <property type="project" value="TreeGrafter"/>
</dbReference>
<evidence type="ECO:0000259" key="1">
    <source>
        <dbReference type="PROSITE" id="PS50980"/>
    </source>
</evidence>
<evidence type="ECO:0000313" key="3">
    <source>
        <dbReference type="Proteomes" id="UP000291269"/>
    </source>
</evidence>
<reference evidence="2 3" key="1">
    <citation type="journal article" date="2019" name="Gut">
        <title>Antibiotics-induced monodominance of a novel gut bacterial order.</title>
        <authorList>
            <person name="Hildebrand F."/>
            <person name="Moitinho-Silva L."/>
            <person name="Blasche S."/>
            <person name="Jahn M.T."/>
            <person name="Gossmann T.I."/>
            <person name="Heuerta-Cepas J."/>
            <person name="Hercog R."/>
            <person name="Luetge M."/>
            <person name="Bahram M."/>
            <person name="Pryszlak A."/>
            <person name="Alves R.J."/>
            <person name="Waszak S.M."/>
            <person name="Zhu A."/>
            <person name="Ye L."/>
            <person name="Costea P.I."/>
            <person name="Aalvink S."/>
            <person name="Belzer C."/>
            <person name="Forslund S.K."/>
            <person name="Sunagawa S."/>
            <person name="Hentschel U."/>
            <person name="Merten C."/>
            <person name="Patil K.R."/>
            <person name="Benes V."/>
            <person name="Bork P."/>
        </authorList>
    </citation>
    <scope>NUCLEOTIDE SEQUENCE [LARGE SCALE GENOMIC DNA]</scope>
    <source>
        <strain evidence="2 3">HDS1380</strain>
    </source>
</reference>
<dbReference type="InterPro" id="IPR011762">
    <property type="entry name" value="COA_CT_N"/>
</dbReference>
<comment type="caution">
    <text evidence="2">The sequence shown here is derived from an EMBL/GenBank/DDBJ whole genome shotgun (WGS) entry which is preliminary data.</text>
</comment>
<dbReference type="RefSeq" id="WP_129227281.1">
    <property type="nucleotide sequence ID" value="NZ_SDOZ01000005.1"/>
</dbReference>